<keyword evidence="2" id="KW-1185">Reference proteome</keyword>
<proteinExistence type="predicted"/>
<dbReference type="AlphaFoldDB" id="A0A0K0DMP6"/>
<evidence type="ECO:0000256" key="1">
    <source>
        <dbReference type="SAM" id="Coils"/>
    </source>
</evidence>
<feature type="coiled-coil region" evidence="1">
    <location>
        <begin position="29"/>
        <end position="56"/>
    </location>
</feature>
<keyword evidence="1" id="KW-0175">Coiled coil</keyword>
<dbReference type="Proteomes" id="UP000035642">
    <property type="component" value="Unassembled WGS sequence"/>
</dbReference>
<evidence type="ECO:0000313" key="3">
    <source>
        <dbReference type="WBParaSite" id="ACAC_0001297901-mRNA-1"/>
    </source>
</evidence>
<organism evidence="2 3">
    <name type="scientific">Angiostrongylus cantonensis</name>
    <name type="common">Rat lungworm</name>
    <dbReference type="NCBI Taxonomy" id="6313"/>
    <lineage>
        <taxon>Eukaryota</taxon>
        <taxon>Metazoa</taxon>
        <taxon>Ecdysozoa</taxon>
        <taxon>Nematoda</taxon>
        <taxon>Chromadorea</taxon>
        <taxon>Rhabditida</taxon>
        <taxon>Rhabditina</taxon>
        <taxon>Rhabditomorpha</taxon>
        <taxon>Strongyloidea</taxon>
        <taxon>Metastrongylidae</taxon>
        <taxon>Angiostrongylus</taxon>
    </lineage>
</organism>
<reference evidence="2" key="1">
    <citation type="submission" date="2012-09" db="EMBL/GenBank/DDBJ databases">
        <authorList>
            <person name="Martin A.A."/>
        </authorList>
    </citation>
    <scope>NUCLEOTIDE SEQUENCE</scope>
</reference>
<name>A0A0K0DMP6_ANGCA</name>
<accession>A0A0K0DMP6</accession>
<sequence length="118" mass="13677">MPYDLDSSDALRKTLSRREIALAEKSKEIEALKDCKSKLCDRIEQLSAEIEKLREREYHTRTILEVNKESTDVINSGSETNTDDVVRFQAYLQSEDMPDKCCVLLLRELQMLDICFIS</sequence>
<dbReference type="WBParaSite" id="ACAC_0001297901-mRNA-1">
    <property type="protein sequence ID" value="ACAC_0001297901-mRNA-1"/>
    <property type="gene ID" value="ACAC_0001297901"/>
</dbReference>
<evidence type="ECO:0000313" key="2">
    <source>
        <dbReference type="Proteomes" id="UP000035642"/>
    </source>
</evidence>
<protein>
    <submittedName>
        <fullName evidence="3">ERC protein 2-like</fullName>
    </submittedName>
</protein>
<reference evidence="3" key="2">
    <citation type="submission" date="2017-02" db="UniProtKB">
        <authorList>
            <consortium name="WormBaseParasite"/>
        </authorList>
    </citation>
    <scope>IDENTIFICATION</scope>
</reference>